<dbReference type="GO" id="GO:0003677">
    <property type="term" value="F:DNA binding"/>
    <property type="evidence" value="ECO:0007669"/>
    <property type="project" value="InterPro"/>
</dbReference>
<dbReference type="SUPFAM" id="SSF47413">
    <property type="entry name" value="lambda repressor-like DNA-binding domains"/>
    <property type="match status" value="1"/>
</dbReference>
<evidence type="ECO:0000313" key="3">
    <source>
        <dbReference type="Proteomes" id="UP000824141"/>
    </source>
</evidence>
<comment type="caution">
    <text evidence="2">The sequence shown here is derived from an EMBL/GenBank/DDBJ whole genome shotgun (WGS) entry which is preliminary data.</text>
</comment>
<sequence>MPKVMFMIEGNLCGDRVRLGRALQKPPITQEELARRIQFMGYESMTKLIISRIEKNQRHVCDAELLVLAKALHVSMEWLVGDTDLFPQIPEKEGAQDAVR</sequence>
<dbReference type="Gene3D" id="1.10.260.40">
    <property type="entry name" value="lambda repressor-like DNA-binding domains"/>
    <property type="match status" value="1"/>
</dbReference>
<organism evidence="2 3">
    <name type="scientific">Candidatus Caccousia stercoris</name>
    <dbReference type="NCBI Taxonomy" id="2840723"/>
    <lineage>
        <taxon>Bacteria</taxon>
        <taxon>Bacillati</taxon>
        <taxon>Bacillota</taxon>
        <taxon>Clostridia</taxon>
        <taxon>Eubacteriales</taxon>
        <taxon>Oscillospiraceae</taxon>
        <taxon>Oscillospiraceae incertae sedis</taxon>
        <taxon>Candidatus Caccousia</taxon>
    </lineage>
</organism>
<reference evidence="2" key="1">
    <citation type="submission" date="2020-10" db="EMBL/GenBank/DDBJ databases">
        <authorList>
            <person name="Gilroy R."/>
        </authorList>
    </citation>
    <scope>NUCLEOTIDE SEQUENCE</scope>
    <source>
        <strain evidence="2">6086</strain>
    </source>
</reference>
<reference evidence="2" key="2">
    <citation type="journal article" date="2021" name="PeerJ">
        <title>Extensive microbial diversity within the chicken gut microbiome revealed by metagenomics and culture.</title>
        <authorList>
            <person name="Gilroy R."/>
            <person name="Ravi A."/>
            <person name="Getino M."/>
            <person name="Pursley I."/>
            <person name="Horton D.L."/>
            <person name="Alikhan N.F."/>
            <person name="Baker D."/>
            <person name="Gharbi K."/>
            <person name="Hall N."/>
            <person name="Watson M."/>
            <person name="Adriaenssens E.M."/>
            <person name="Foster-Nyarko E."/>
            <person name="Jarju S."/>
            <person name="Secka A."/>
            <person name="Antonio M."/>
            <person name="Oren A."/>
            <person name="Chaudhuri R.R."/>
            <person name="La Ragione R."/>
            <person name="Hildebrand F."/>
            <person name="Pallen M.J."/>
        </authorList>
    </citation>
    <scope>NUCLEOTIDE SEQUENCE</scope>
    <source>
        <strain evidence="2">6086</strain>
    </source>
</reference>
<gene>
    <name evidence="2" type="ORF">IAD03_00115</name>
</gene>
<accession>A0A9D1K245</accession>
<dbReference type="EMBL" id="DVJM01000003">
    <property type="protein sequence ID" value="HIS77753.1"/>
    <property type="molecule type" value="Genomic_DNA"/>
</dbReference>
<dbReference type="CDD" id="cd00093">
    <property type="entry name" value="HTH_XRE"/>
    <property type="match status" value="1"/>
</dbReference>
<dbReference type="Pfam" id="PF01381">
    <property type="entry name" value="HTH_3"/>
    <property type="match status" value="1"/>
</dbReference>
<dbReference type="Proteomes" id="UP000824141">
    <property type="component" value="Unassembled WGS sequence"/>
</dbReference>
<evidence type="ECO:0000259" key="1">
    <source>
        <dbReference type="PROSITE" id="PS50943"/>
    </source>
</evidence>
<protein>
    <submittedName>
        <fullName evidence="2">Helix-turn-helix transcriptional regulator</fullName>
    </submittedName>
</protein>
<feature type="domain" description="HTH cro/C1-type" evidence="1">
    <location>
        <begin position="28"/>
        <end position="79"/>
    </location>
</feature>
<name>A0A9D1K245_9FIRM</name>
<dbReference type="AlphaFoldDB" id="A0A9D1K245"/>
<proteinExistence type="predicted"/>
<dbReference type="PROSITE" id="PS50943">
    <property type="entry name" value="HTH_CROC1"/>
    <property type="match status" value="1"/>
</dbReference>
<evidence type="ECO:0000313" key="2">
    <source>
        <dbReference type="EMBL" id="HIS77753.1"/>
    </source>
</evidence>
<dbReference type="InterPro" id="IPR001387">
    <property type="entry name" value="Cro/C1-type_HTH"/>
</dbReference>
<dbReference type="InterPro" id="IPR010982">
    <property type="entry name" value="Lambda_DNA-bd_dom_sf"/>
</dbReference>